<keyword evidence="9" id="KW-1185">Reference proteome</keyword>
<evidence type="ECO:0000313" key="9">
    <source>
        <dbReference type="Proteomes" id="UP001596527"/>
    </source>
</evidence>
<reference evidence="9" key="1">
    <citation type="journal article" date="2019" name="Int. J. Syst. Evol. Microbiol.">
        <title>The Global Catalogue of Microorganisms (GCM) 10K type strain sequencing project: providing services to taxonomists for standard genome sequencing and annotation.</title>
        <authorList>
            <consortium name="The Broad Institute Genomics Platform"/>
            <consortium name="The Broad Institute Genome Sequencing Center for Infectious Disease"/>
            <person name="Wu L."/>
            <person name="Ma J."/>
        </authorList>
    </citation>
    <scope>NUCLEOTIDE SEQUENCE [LARGE SCALE GENOMIC DNA]</scope>
    <source>
        <strain evidence="9">CCUG 56698</strain>
    </source>
</reference>
<feature type="domain" description="Winged helix-turn-helix transcription repressor HrcA DNA-binding" evidence="7">
    <location>
        <begin position="8"/>
        <end position="72"/>
    </location>
</feature>
<evidence type="ECO:0000313" key="8">
    <source>
        <dbReference type="EMBL" id="MFC7580943.1"/>
    </source>
</evidence>
<dbReference type="Gene3D" id="3.30.450.40">
    <property type="match status" value="1"/>
</dbReference>
<dbReference type="InterPro" id="IPR029016">
    <property type="entry name" value="GAF-like_dom_sf"/>
</dbReference>
<dbReference type="InterPro" id="IPR021153">
    <property type="entry name" value="HrcA_C"/>
</dbReference>
<dbReference type="PIRSF" id="PIRSF005485">
    <property type="entry name" value="HrcA"/>
    <property type="match status" value="1"/>
</dbReference>
<gene>
    <name evidence="5 8" type="primary">hrcA</name>
    <name evidence="8" type="ORF">ACFQWG_07000</name>
</gene>
<dbReference type="InterPro" id="IPR005104">
    <property type="entry name" value="WHTH_HrcA_DNA-bd"/>
</dbReference>
<dbReference type="HAMAP" id="MF_00081">
    <property type="entry name" value="HrcA"/>
    <property type="match status" value="1"/>
</dbReference>
<keyword evidence="2 5" id="KW-0805">Transcription regulation</keyword>
<evidence type="ECO:0000256" key="3">
    <source>
        <dbReference type="ARBA" id="ARBA00023016"/>
    </source>
</evidence>
<dbReference type="RefSeq" id="WP_380973615.1">
    <property type="nucleotide sequence ID" value="NZ_JBHTEF010000001.1"/>
</dbReference>
<evidence type="ECO:0000256" key="1">
    <source>
        <dbReference type="ARBA" id="ARBA00022491"/>
    </source>
</evidence>
<evidence type="ECO:0000256" key="2">
    <source>
        <dbReference type="ARBA" id="ARBA00023015"/>
    </source>
</evidence>
<name>A0ABW2SNI9_9ACTO</name>
<accession>A0ABW2SNI9</accession>
<dbReference type="InterPro" id="IPR002571">
    <property type="entry name" value="HrcA"/>
</dbReference>
<proteinExistence type="inferred from homology"/>
<comment type="caution">
    <text evidence="8">The sequence shown here is derived from an EMBL/GenBank/DDBJ whole genome shotgun (WGS) entry which is preliminary data.</text>
</comment>
<dbReference type="NCBIfam" id="TIGR00331">
    <property type="entry name" value="hrcA"/>
    <property type="match status" value="1"/>
</dbReference>
<dbReference type="PANTHER" id="PTHR34824">
    <property type="entry name" value="HEAT-INDUCIBLE TRANSCRIPTION REPRESSOR HRCA"/>
    <property type="match status" value="1"/>
</dbReference>
<keyword evidence="3 5" id="KW-0346">Stress response</keyword>
<dbReference type="Pfam" id="PF01628">
    <property type="entry name" value="HrcA"/>
    <property type="match status" value="1"/>
</dbReference>
<dbReference type="SUPFAM" id="SSF46785">
    <property type="entry name" value="Winged helix' DNA-binding domain"/>
    <property type="match status" value="1"/>
</dbReference>
<dbReference type="PANTHER" id="PTHR34824:SF1">
    <property type="entry name" value="HEAT-INDUCIBLE TRANSCRIPTION REPRESSOR HRCA"/>
    <property type="match status" value="1"/>
</dbReference>
<comment type="function">
    <text evidence="5">Negative regulator of class I heat shock genes (grpE-dnaK-dnaJ and groELS operons). Prevents heat-shock induction of these operons.</text>
</comment>
<evidence type="ECO:0000256" key="4">
    <source>
        <dbReference type="ARBA" id="ARBA00023163"/>
    </source>
</evidence>
<feature type="domain" description="Heat-inducible transcription repressor HrcA C-terminal" evidence="6">
    <location>
        <begin position="103"/>
        <end position="323"/>
    </location>
</feature>
<dbReference type="InterPro" id="IPR036388">
    <property type="entry name" value="WH-like_DNA-bd_sf"/>
</dbReference>
<sequence>MSDDRRLDVLRAIVSEYVRTREPVGSKAIASTRDLGVSPATIRNDMAVLEDQGLIYQPHTSAGRVPTDRGYRLFVDRLATLKPMSPPERRAVEAFLSQSVDLDDVVNRTVRLLAQVTRQVAVVQYPSLSTSTLRRLELVGMGEHRVLIVVITNEGRVEERMLEVSGEVDGAVVRDLRARLNAEFEDKAADQVRSVLERIRETTPPERAEVVEAVCDALVEMLRPSSEARFVMAGISNLARAGGLDFRDVVPVLDALEEQMALLRLFSEVDPDDDQVHVTIGAENPHDAFAEASVVSGTYGGRDRHDAHLGVVGPTRMDYPRTMSAVRAVAAYLSRFLAG</sequence>
<dbReference type="Proteomes" id="UP001596527">
    <property type="component" value="Unassembled WGS sequence"/>
</dbReference>
<organism evidence="8 9">
    <name type="scientific">Schaalia naturae</name>
    <dbReference type="NCBI Taxonomy" id="635203"/>
    <lineage>
        <taxon>Bacteria</taxon>
        <taxon>Bacillati</taxon>
        <taxon>Actinomycetota</taxon>
        <taxon>Actinomycetes</taxon>
        <taxon>Actinomycetales</taxon>
        <taxon>Actinomycetaceae</taxon>
        <taxon>Schaalia</taxon>
    </lineage>
</organism>
<dbReference type="Gene3D" id="1.10.10.10">
    <property type="entry name" value="Winged helix-like DNA-binding domain superfamily/Winged helix DNA-binding domain"/>
    <property type="match status" value="1"/>
</dbReference>
<evidence type="ECO:0000256" key="5">
    <source>
        <dbReference type="HAMAP-Rule" id="MF_00081"/>
    </source>
</evidence>
<keyword evidence="1 5" id="KW-0678">Repressor</keyword>
<comment type="similarity">
    <text evidence="5">Belongs to the HrcA family.</text>
</comment>
<evidence type="ECO:0000259" key="7">
    <source>
        <dbReference type="Pfam" id="PF03444"/>
    </source>
</evidence>
<protein>
    <recommendedName>
        <fullName evidence="5">Heat-inducible transcription repressor HrcA</fullName>
    </recommendedName>
</protein>
<dbReference type="Pfam" id="PF03444">
    <property type="entry name" value="WHD_HrcA"/>
    <property type="match status" value="1"/>
</dbReference>
<dbReference type="InterPro" id="IPR036390">
    <property type="entry name" value="WH_DNA-bd_sf"/>
</dbReference>
<keyword evidence="4 5" id="KW-0804">Transcription</keyword>
<dbReference type="EMBL" id="JBHTEF010000001">
    <property type="protein sequence ID" value="MFC7580943.1"/>
    <property type="molecule type" value="Genomic_DNA"/>
</dbReference>
<dbReference type="SUPFAM" id="SSF55781">
    <property type="entry name" value="GAF domain-like"/>
    <property type="match status" value="1"/>
</dbReference>
<dbReference type="InterPro" id="IPR023120">
    <property type="entry name" value="WHTH_transcript_rep_HrcA_IDD"/>
</dbReference>
<evidence type="ECO:0000259" key="6">
    <source>
        <dbReference type="Pfam" id="PF01628"/>
    </source>
</evidence>
<dbReference type="Gene3D" id="3.30.390.60">
    <property type="entry name" value="Heat-inducible transcription repressor hrca homolog, domain 3"/>
    <property type="match status" value="1"/>
</dbReference>